<organism evidence="2">
    <name type="scientific">Drosophila sechellia</name>
    <name type="common">Fruit fly</name>
    <dbReference type="NCBI Taxonomy" id="7238"/>
    <lineage>
        <taxon>Eukaryota</taxon>
        <taxon>Metazoa</taxon>
        <taxon>Ecdysozoa</taxon>
        <taxon>Arthropoda</taxon>
        <taxon>Hexapoda</taxon>
        <taxon>Insecta</taxon>
        <taxon>Pterygota</taxon>
        <taxon>Neoptera</taxon>
        <taxon>Endopterygota</taxon>
        <taxon>Diptera</taxon>
        <taxon>Brachycera</taxon>
        <taxon>Muscomorpha</taxon>
        <taxon>Ephydroidea</taxon>
        <taxon>Drosophilidae</taxon>
        <taxon>Drosophila</taxon>
        <taxon>Sophophora</taxon>
    </lineage>
</organism>
<dbReference type="HOGENOM" id="CLU_2724910_0_0_1"/>
<reference evidence="1 2" key="1">
    <citation type="journal article" date="2007" name="Nature">
        <title>Evolution of genes and genomes on the Drosophila phylogeny.</title>
        <authorList>
            <consortium name="Drosophila 12 Genomes Consortium"/>
            <person name="Clark A.G."/>
            <person name="Eisen M.B."/>
            <person name="Smith D.R."/>
            <person name="Bergman C.M."/>
            <person name="Oliver B."/>
            <person name="Markow T.A."/>
            <person name="Kaufman T.C."/>
            <person name="Kellis M."/>
            <person name="Gelbart W."/>
            <person name="Iyer V.N."/>
            <person name="Pollard D.A."/>
            <person name="Sackton T.B."/>
            <person name="Larracuente A.M."/>
            <person name="Singh N.D."/>
            <person name="Abad J.P."/>
            <person name="Abt D.N."/>
            <person name="Adryan B."/>
            <person name="Aguade M."/>
            <person name="Akashi H."/>
            <person name="Anderson W.W."/>
            <person name="Aquadro C.F."/>
            <person name="Ardell D.H."/>
            <person name="Arguello R."/>
            <person name="Artieri C.G."/>
            <person name="Barbash D.A."/>
            <person name="Barker D."/>
            <person name="Barsanti P."/>
            <person name="Batterham P."/>
            <person name="Batzoglou S."/>
            <person name="Begun D."/>
            <person name="Bhutkar A."/>
            <person name="Blanco E."/>
            <person name="Bosak S.A."/>
            <person name="Bradley R.K."/>
            <person name="Brand A.D."/>
            <person name="Brent M.R."/>
            <person name="Brooks A.N."/>
            <person name="Brown R.H."/>
            <person name="Butlin R.K."/>
            <person name="Caggese C."/>
            <person name="Calvi B.R."/>
            <person name="Bernardo de Carvalho A."/>
            <person name="Caspi A."/>
            <person name="Castrezana S."/>
            <person name="Celniker S.E."/>
            <person name="Chang J.L."/>
            <person name="Chapple C."/>
            <person name="Chatterji S."/>
            <person name="Chinwalla A."/>
            <person name="Civetta A."/>
            <person name="Clifton S.W."/>
            <person name="Comeron J.M."/>
            <person name="Costello J.C."/>
            <person name="Coyne J.A."/>
            <person name="Daub J."/>
            <person name="David R.G."/>
            <person name="Delcher A.L."/>
            <person name="Delehaunty K."/>
            <person name="Do C.B."/>
            <person name="Ebling H."/>
            <person name="Edwards K."/>
            <person name="Eickbush T."/>
            <person name="Evans J.D."/>
            <person name="Filipski A."/>
            <person name="Findeiss S."/>
            <person name="Freyhult E."/>
            <person name="Fulton L."/>
            <person name="Fulton R."/>
            <person name="Garcia A.C."/>
            <person name="Gardiner A."/>
            <person name="Garfield D.A."/>
            <person name="Garvin B.E."/>
            <person name="Gibson G."/>
            <person name="Gilbert D."/>
            <person name="Gnerre S."/>
            <person name="Godfrey J."/>
            <person name="Good R."/>
            <person name="Gotea V."/>
            <person name="Gravely B."/>
            <person name="Greenberg A.J."/>
            <person name="Griffiths-Jones S."/>
            <person name="Gross S."/>
            <person name="Guigo R."/>
            <person name="Gustafson E.A."/>
            <person name="Haerty W."/>
            <person name="Hahn M.W."/>
            <person name="Halligan D.L."/>
            <person name="Halpern A.L."/>
            <person name="Halter G.M."/>
            <person name="Han M.V."/>
            <person name="Heger A."/>
            <person name="Hillier L."/>
            <person name="Hinrichs A.S."/>
            <person name="Holmes I."/>
            <person name="Hoskins R.A."/>
            <person name="Hubisz M.J."/>
            <person name="Hultmark D."/>
            <person name="Huntley M.A."/>
            <person name="Jaffe D.B."/>
            <person name="Jagadeeshan S."/>
            <person name="Jeck W.R."/>
            <person name="Johnson J."/>
            <person name="Jones C.D."/>
            <person name="Jordan W.C."/>
            <person name="Karpen G.H."/>
            <person name="Kataoka E."/>
            <person name="Keightley P.D."/>
            <person name="Kheradpour P."/>
            <person name="Kirkness E.F."/>
            <person name="Koerich L.B."/>
            <person name="Kristiansen K."/>
            <person name="Kudrna D."/>
            <person name="Kulathinal R.J."/>
            <person name="Kumar S."/>
            <person name="Kwok R."/>
            <person name="Lander E."/>
            <person name="Langley C.H."/>
            <person name="Lapoint R."/>
            <person name="Lazzaro B.P."/>
            <person name="Lee S.J."/>
            <person name="Levesque L."/>
            <person name="Li R."/>
            <person name="Lin C.F."/>
            <person name="Lin M.F."/>
            <person name="Lindblad-Toh K."/>
            <person name="Llopart A."/>
            <person name="Long M."/>
            <person name="Low L."/>
            <person name="Lozovsky E."/>
            <person name="Lu J."/>
            <person name="Luo M."/>
            <person name="Machado C.A."/>
            <person name="Makalowski W."/>
            <person name="Marzo M."/>
            <person name="Matsuda M."/>
            <person name="Matzkin L."/>
            <person name="McAllister B."/>
            <person name="McBride C.S."/>
            <person name="McKernan B."/>
            <person name="McKernan K."/>
            <person name="Mendez-Lago M."/>
            <person name="Minx P."/>
            <person name="Mollenhauer M.U."/>
            <person name="Montooth K."/>
            <person name="Mount S.M."/>
            <person name="Mu X."/>
            <person name="Myers E."/>
            <person name="Negre B."/>
            <person name="Newfeld S."/>
            <person name="Nielsen R."/>
            <person name="Noor M.A."/>
            <person name="O'Grady P."/>
            <person name="Pachter L."/>
            <person name="Papaceit M."/>
            <person name="Parisi M.J."/>
            <person name="Parisi M."/>
            <person name="Parts L."/>
            <person name="Pedersen J.S."/>
            <person name="Pesole G."/>
            <person name="Phillippy A.M."/>
            <person name="Ponting C.P."/>
            <person name="Pop M."/>
            <person name="Porcelli D."/>
            <person name="Powell J.R."/>
            <person name="Prohaska S."/>
            <person name="Pruitt K."/>
            <person name="Puig M."/>
            <person name="Quesneville H."/>
            <person name="Ram K.R."/>
            <person name="Rand D."/>
            <person name="Rasmussen M.D."/>
            <person name="Reed L.K."/>
            <person name="Reenan R."/>
            <person name="Reily A."/>
            <person name="Remington K.A."/>
            <person name="Rieger T.T."/>
            <person name="Ritchie M.G."/>
            <person name="Robin C."/>
            <person name="Rogers Y.H."/>
            <person name="Rohde C."/>
            <person name="Rozas J."/>
            <person name="Rubenfield M.J."/>
            <person name="Ruiz A."/>
            <person name="Russo S."/>
            <person name="Salzberg S.L."/>
            <person name="Sanchez-Gracia A."/>
            <person name="Saranga D.J."/>
            <person name="Sato H."/>
            <person name="Schaeffer S.W."/>
            <person name="Schatz M.C."/>
            <person name="Schlenke T."/>
            <person name="Schwartz R."/>
            <person name="Segarra C."/>
            <person name="Singh R.S."/>
            <person name="Sirot L."/>
            <person name="Sirota M."/>
            <person name="Sisneros N.B."/>
            <person name="Smith C.D."/>
            <person name="Smith T.F."/>
            <person name="Spieth J."/>
            <person name="Stage D.E."/>
            <person name="Stark A."/>
            <person name="Stephan W."/>
            <person name="Strausberg R.L."/>
            <person name="Strempel S."/>
            <person name="Sturgill D."/>
            <person name="Sutton G."/>
            <person name="Sutton G.G."/>
            <person name="Tao W."/>
            <person name="Teichmann S."/>
            <person name="Tobari Y.N."/>
            <person name="Tomimura Y."/>
            <person name="Tsolas J.M."/>
            <person name="Valente V.L."/>
            <person name="Venter E."/>
            <person name="Venter J.C."/>
            <person name="Vicario S."/>
            <person name="Vieira F.G."/>
            <person name="Vilella A.J."/>
            <person name="Villasante A."/>
            <person name="Walenz B."/>
            <person name="Wang J."/>
            <person name="Wasserman M."/>
            <person name="Watts T."/>
            <person name="Wilson D."/>
            <person name="Wilson R.K."/>
            <person name="Wing R.A."/>
            <person name="Wolfner M.F."/>
            <person name="Wong A."/>
            <person name="Wong G.K."/>
            <person name="Wu C.I."/>
            <person name="Wu G."/>
            <person name="Yamamoto D."/>
            <person name="Yang H.P."/>
            <person name="Yang S.P."/>
            <person name="Yorke J.A."/>
            <person name="Yoshida K."/>
            <person name="Zdobnov E."/>
            <person name="Zhang P."/>
            <person name="Zhang Y."/>
            <person name="Zimin A.V."/>
            <person name="Baldwin J."/>
            <person name="Abdouelleil A."/>
            <person name="Abdulkadir J."/>
            <person name="Abebe A."/>
            <person name="Abera B."/>
            <person name="Abreu J."/>
            <person name="Acer S.C."/>
            <person name="Aftuck L."/>
            <person name="Alexander A."/>
            <person name="An P."/>
            <person name="Anderson E."/>
            <person name="Anderson S."/>
            <person name="Arachi H."/>
            <person name="Azer M."/>
            <person name="Bachantsang P."/>
            <person name="Barry A."/>
            <person name="Bayul T."/>
            <person name="Berlin A."/>
            <person name="Bessette D."/>
            <person name="Bloom T."/>
            <person name="Blye J."/>
            <person name="Boguslavskiy L."/>
            <person name="Bonnet C."/>
            <person name="Boukhgalter B."/>
            <person name="Bourzgui I."/>
            <person name="Brown A."/>
            <person name="Cahill P."/>
            <person name="Channer S."/>
            <person name="Cheshatsang Y."/>
            <person name="Chuda L."/>
            <person name="Citroen M."/>
            <person name="Collymore A."/>
            <person name="Cooke P."/>
            <person name="Costello M."/>
            <person name="D'Aco K."/>
            <person name="Daza R."/>
            <person name="De Haan G."/>
            <person name="DeGray S."/>
            <person name="DeMaso C."/>
            <person name="Dhargay N."/>
            <person name="Dooley K."/>
            <person name="Dooley E."/>
            <person name="Doricent M."/>
            <person name="Dorje P."/>
            <person name="Dorjee K."/>
            <person name="Dupes A."/>
            <person name="Elong R."/>
            <person name="Falk J."/>
            <person name="Farina A."/>
            <person name="Faro S."/>
            <person name="Ferguson D."/>
            <person name="Fisher S."/>
            <person name="Foley C.D."/>
            <person name="Franke A."/>
            <person name="Friedrich D."/>
            <person name="Gadbois L."/>
            <person name="Gearin G."/>
            <person name="Gearin C.R."/>
            <person name="Giannoukos G."/>
            <person name="Goode T."/>
            <person name="Graham J."/>
            <person name="Grandbois E."/>
            <person name="Grewal S."/>
            <person name="Gyaltsen K."/>
            <person name="Hafez N."/>
            <person name="Hagos B."/>
            <person name="Hall J."/>
            <person name="Henson C."/>
            <person name="Hollinger A."/>
            <person name="Honan T."/>
            <person name="Huard M.D."/>
            <person name="Hughes L."/>
            <person name="Hurhula B."/>
            <person name="Husby M.E."/>
            <person name="Kamat A."/>
            <person name="Kanga B."/>
            <person name="Kashin S."/>
            <person name="Khazanovich D."/>
            <person name="Kisner P."/>
            <person name="Lance K."/>
            <person name="Lara M."/>
            <person name="Lee W."/>
            <person name="Lennon N."/>
            <person name="Letendre F."/>
            <person name="LeVine R."/>
            <person name="Lipovsky A."/>
            <person name="Liu X."/>
            <person name="Liu J."/>
            <person name="Liu S."/>
            <person name="Lokyitsang T."/>
            <person name="Lokyitsang Y."/>
            <person name="Lubonja R."/>
            <person name="Lui A."/>
            <person name="MacDonald P."/>
            <person name="Magnisalis V."/>
            <person name="Maru K."/>
            <person name="Matthews C."/>
            <person name="McCusker W."/>
            <person name="McDonough S."/>
            <person name="Mehta T."/>
            <person name="Meldrim J."/>
            <person name="Meneus L."/>
            <person name="Mihai O."/>
            <person name="Mihalev A."/>
            <person name="Mihova T."/>
            <person name="Mittelman R."/>
            <person name="Mlenga V."/>
            <person name="Montmayeur A."/>
            <person name="Mulrain L."/>
            <person name="Navidi A."/>
            <person name="Naylor J."/>
            <person name="Negash T."/>
            <person name="Nguyen T."/>
            <person name="Nguyen N."/>
            <person name="Nicol R."/>
            <person name="Norbu C."/>
            <person name="Norbu N."/>
            <person name="Novod N."/>
            <person name="O'Neill B."/>
            <person name="Osman S."/>
            <person name="Markiewicz E."/>
            <person name="Oyono O.L."/>
            <person name="Patti C."/>
            <person name="Phunkhang P."/>
            <person name="Pierre F."/>
            <person name="Priest M."/>
            <person name="Raghuraman S."/>
            <person name="Rege F."/>
            <person name="Reyes R."/>
            <person name="Rise C."/>
            <person name="Rogov P."/>
            <person name="Ross K."/>
            <person name="Ryan E."/>
            <person name="Settipalli S."/>
            <person name="Shea T."/>
            <person name="Sherpa N."/>
            <person name="Shi L."/>
            <person name="Shih D."/>
            <person name="Sparrow T."/>
            <person name="Spaulding J."/>
            <person name="Stalker J."/>
            <person name="Stange-Thomann N."/>
            <person name="Stavropoulos S."/>
            <person name="Stone C."/>
            <person name="Strader C."/>
            <person name="Tesfaye S."/>
            <person name="Thomson T."/>
            <person name="Thoulutsang Y."/>
            <person name="Thoulutsang D."/>
            <person name="Topham K."/>
            <person name="Topping I."/>
            <person name="Tsamla T."/>
            <person name="Vassiliev H."/>
            <person name="Vo A."/>
            <person name="Wangchuk T."/>
            <person name="Wangdi T."/>
            <person name="Weiand M."/>
            <person name="Wilkinson J."/>
            <person name="Wilson A."/>
            <person name="Yadav S."/>
            <person name="Young G."/>
            <person name="Yu Q."/>
            <person name="Zembek L."/>
            <person name="Zhong D."/>
            <person name="Zimmer A."/>
            <person name="Zwirko Z."/>
            <person name="Jaffe D.B."/>
            <person name="Alvarez P."/>
            <person name="Brockman W."/>
            <person name="Butler J."/>
            <person name="Chin C."/>
            <person name="Gnerre S."/>
            <person name="Grabherr M."/>
            <person name="Kleber M."/>
            <person name="Mauceli E."/>
            <person name="MacCallum I."/>
        </authorList>
    </citation>
    <scope>NUCLEOTIDE SEQUENCE [LARGE SCALE GENOMIC DNA]</scope>
    <source>
        <strain evidence="2">Rob3c / Tucson 14021-0248.25</strain>
    </source>
</reference>
<name>B4HVH7_DROSE</name>
<dbReference type="Proteomes" id="UP000001292">
    <property type="component" value="Unassembled WGS sequence"/>
</dbReference>
<keyword evidence="2" id="KW-1185">Reference proteome</keyword>
<evidence type="ECO:0000313" key="1">
    <source>
        <dbReference type="EMBL" id="EDW49942.1"/>
    </source>
</evidence>
<proteinExistence type="predicted"/>
<accession>B4HVH7</accession>
<dbReference type="AlphaFoldDB" id="B4HVH7"/>
<sequence>MLGRKAEKKQPVKSLFTHSNSTWLWGYSAFPIAWPMMIVHEIGKAKRCFNIIIHDPEMADVNEAQGDLDLVR</sequence>
<evidence type="ECO:0000313" key="2">
    <source>
        <dbReference type="Proteomes" id="UP000001292"/>
    </source>
</evidence>
<gene>
    <name evidence="1" type="primary">Dsec\GM14268</name>
    <name evidence="1" type="ORF">Dsec_GM14268</name>
</gene>
<dbReference type="EMBL" id="CH480817">
    <property type="protein sequence ID" value="EDW49942.1"/>
    <property type="molecule type" value="Genomic_DNA"/>
</dbReference>
<protein>
    <submittedName>
        <fullName evidence="1">GM14268</fullName>
    </submittedName>
</protein>